<keyword evidence="3 4" id="KW-0067">ATP-binding</keyword>
<gene>
    <name evidence="5" type="ORF">FG381_07605</name>
</gene>
<dbReference type="GO" id="GO:0030272">
    <property type="term" value="F:5-formyltetrahydrofolate cyclo-ligase activity"/>
    <property type="evidence" value="ECO:0007669"/>
    <property type="project" value="UniProtKB-EC"/>
</dbReference>
<keyword evidence="4" id="KW-0479">Metal-binding</keyword>
<keyword evidence="5" id="KW-0436">Ligase</keyword>
<protein>
    <recommendedName>
        <fullName evidence="4">5-formyltetrahydrofolate cyclo-ligase</fullName>
        <ecNumber evidence="4">6.3.3.2</ecNumber>
    </recommendedName>
</protein>
<evidence type="ECO:0000256" key="4">
    <source>
        <dbReference type="RuleBase" id="RU361279"/>
    </source>
</evidence>
<evidence type="ECO:0000256" key="3">
    <source>
        <dbReference type="ARBA" id="ARBA00022840"/>
    </source>
</evidence>
<comment type="catalytic activity">
    <reaction evidence="4">
        <text>(6S)-5-formyl-5,6,7,8-tetrahydrofolate + ATP = (6R)-5,10-methenyltetrahydrofolate + ADP + phosphate</text>
        <dbReference type="Rhea" id="RHEA:10488"/>
        <dbReference type="ChEBI" id="CHEBI:30616"/>
        <dbReference type="ChEBI" id="CHEBI:43474"/>
        <dbReference type="ChEBI" id="CHEBI:57455"/>
        <dbReference type="ChEBI" id="CHEBI:57457"/>
        <dbReference type="ChEBI" id="CHEBI:456216"/>
        <dbReference type="EC" id="6.3.3.2"/>
    </reaction>
</comment>
<dbReference type="EC" id="6.3.3.2" evidence="4"/>
<evidence type="ECO:0000256" key="1">
    <source>
        <dbReference type="ARBA" id="ARBA00010638"/>
    </source>
</evidence>
<proteinExistence type="inferred from homology"/>
<keyword evidence="6" id="KW-1185">Reference proteome</keyword>
<organism evidence="5 6">
    <name type="scientific">Sutterella faecalis</name>
    <dbReference type="NCBI Taxonomy" id="2584944"/>
    <lineage>
        <taxon>Bacteria</taxon>
        <taxon>Pseudomonadati</taxon>
        <taxon>Pseudomonadota</taxon>
        <taxon>Betaproteobacteria</taxon>
        <taxon>Burkholderiales</taxon>
        <taxon>Sutterellaceae</taxon>
        <taxon>Sutterella</taxon>
    </lineage>
</organism>
<dbReference type="InterPro" id="IPR024185">
    <property type="entry name" value="FTHF_cligase-like_sf"/>
</dbReference>
<dbReference type="PIRSF" id="PIRSF006806">
    <property type="entry name" value="FTHF_cligase"/>
    <property type="match status" value="1"/>
</dbReference>
<name>A0ABX5VJF5_9BURK</name>
<evidence type="ECO:0000256" key="2">
    <source>
        <dbReference type="ARBA" id="ARBA00022741"/>
    </source>
</evidence>
<comment type="similarity">
    <text evidence="1 4">Belongs to the 5-formyltetrahydrofolate cyclo-ligase family.</text>
</comment>
<dbReference type="SUPFAM" id="SSF100950">
    <property type="entry name" value="NagB/RpiA/CoA transferase-like"/>
    <property type="match status" value="1"/>
</dbReference>
<dbReference type="PANTHER" id="PTHR23407">
    <property type="entry name" value="ATPASE INHIBITOR/5-FORMYLTETRAHYDROFOLATE CYCLO-LIGASE"/>
    <property type="match status" value="1"/>
</dbReference>
<sequence>MLKMPDKQTVRKCMGELRRKVGMNAHAGLLKMLSRALQEERRVLTVGTYQPIGSEPDINSELLRWSAADGARALALPWCTDREASCMEYRLWDPCEKLEADAAGIPGSRKGACVVPDVLLIPCLGWTRSRRRLGYGGGYFDRYISKLLKSGASPRLLGVAYGVNEVDDSLFEPHDLPLDLIITDSGIF</sequence>
<dbReference type="Gene3D" id="3.40.50.10420">
    <property type="entry name" value="NagB/RpiA/CoA transferase-like"/>
    <property type="match status" value="1"/>
</dbReference>
<keyword evidence="4" id="KW-0460">Magnesium</keyword>
<dbReference type="PANTHER" id="PTHR23407:SF1">
    <property type="entry name" value="5-FORMYLTETRAHYDROFOLATE CYCLO-LIGASE"/>
    <property type="match status" value="1"/>
</dbReference>
<evidence type="ECO:0000313" key="6">
    <source>
        <dbReference type="Proteomes" id="UP000308889"/>
    </source>
</evidence>
<dbReference type="InterPro" id="IPR002698">
    <property type="entry name" value="FTHF_cligase"/>
</dbReference>
<dbReference type="InterPro" id="IPR037171">
    <property type="entry name" value="NagB/RpiA_transferase-like"/>
</dbReference>
<dbReference type="Pfam" id="PF01812">
    <property type="entry name" value="5-FTHF_cyc-lig"/>
    <property type="match status" value="1"/>
</dbReference>
<evidence type="ECO:0000313" key="5">
    <source>
        <dbReference type="EMBL" id="QDA55762.1"/>
    </source>
</evidence>
<comment type="cofactor">
    <cofactor evidence="4">
        <name>Mg(2+)</name>
        <dbReference type="ChEBI" id="CHEBI:18420"/>
    </cofactor>
</comment>
<dbReference type="NCBIfam" id="TIGR02727">
    <property type="entry name" value="MTHFS_bact"/>
    <property type="match status" value="1"/>
</dbReference>
<dbReference type="EMBL" id="CP040882">
    <property type="protein sequence ID" value="QDA55762.1"/>
    <property type="molecule type" value="Genomic_DNA"/>
</dbReference>
<accession>A0ABX5VJF5</accession>
<keyword evidence="2 4" id="KW-0547">Nucleotide-binding</keyword>
<dbReference type="Proteomes" id="UP000308889">
    <property type="component" value="Chromosome"/>
</dbReference>
<reference evidence="6" key="1">
    <citation type="submission" date="2019-06" db="EMBL/GenBank/DDBJ databases">
        <authorList>
            <person name="Oh B.S."/>
        </authorList>
    </citation>
    <scope>NUCLEOTIDE SEQUENCE [LARGE SCALE GENOMIC DNA]</scope>
    <source>
        <strain evidence="6">KGMB03119</strain>
    </source>
</reference>